<dbReference type="InterPro" id="IPR007410">
    <property type="entry name" value="LpqE-like"/>
</dbReference>
<sequence length="158" mass="17205">MINRYWQCLVLVLGLQLALPVAAKMEHGVMVHNANARATFAMATTAAVYLTLMNHSEAAFTLTGVSVPADIASEAQIHTTVMEGDLMKMRQVTDGIDVAPDEMVEFKPGGYHVMLMGLVKPLTKGNKFNLTLHFADQRSKTVEVTVGEQGKPGGHHHH</sequence>
<organism evidence="1 2">
    <name type="scientific">Alteromonas alba</name>
    <dbReference type="NCBI Taxonomy" id="2079529"/>
    <lineage>
        <taxon>Bacteria</taxon>
        <taxon>Pseudomonadati</taxon>
        <taxon>Pseudomonadota</taxon>
        <taxon>Gammaproteobacteria</taxon>
        <taxon>Alteromonadales</taxon>
        <taxon>Alteromonadaceae</taxon>
        <taxon>Alteromonas/Salinimonas group</taxon>
        <taxon>Alteromonas</taxon>
    </lineage>
</organism>
<dbReference type="InterPro" id="IPR036182">
    <property type="entry name" value="PCuAC_sf"/>
</dbReference>
<evidence type="ECO:0000313" key="1">
    <source>
        <dbReference type="EMBL" id="PRO71773.1"/>
    </source>
</evidence>
<dbReference type="Proteomes" id="UP000238949">
    <property type="component" value="Unassembled WGS sequence"/>
</dbReference>
<dbReference type="Gene3D" id="2.60.40.1890">
    <property type="entry name" value="PCu(A)C copper chaperone"/>
    <property type="match status" value="1"/>
</dbReference>
<dbReference type="Pfam" id="PF04314">
    <property type="entry name" value="PCuAC"/>
    <property type="match status" value="1"/>
</dbReference>
<dbReference type="PANTHER" id="PTHR36302:SF1">
    <property type="entry name" value="COPPER CHAPERONE PCU(A)C"/>
    <property type="match status" value="1"/>
</dbReference>
<accession>A0A2S9V5R1</accession>
<dbReference type="EMBL" id="PVNP01000198">
    <property type="protein sequence ID" value="PRO71773.1"/>
    <property type="molecule type" value="Genomic_DNA"/>
</dbReference>
<dbReference type="PANTHER" id="PTHR36302">
    <property type="entry name" value="BLR7088 PROTEIN"/>
    <property type="match status" value="1"/>
</dbReference>
<dbReference type="OrthoDB" id="9796962at2"/>
<dbReference type="RefSeq" id="WP_105936159.1">
    <property type="nucleotide sequence ID" value="NZ_PVNP01000198.1"/>
</dbReference>
<evidence type="ECO:0000313" key="2">
    <source>
        <dbReference type="Proteomes" id="UP000238949"/>
    </source>
</evidence>
<name>A0A2S9V5R1_9ALTE</name>
<keyword evidence="2" id="KW-1185">Reference proteome</keyword>
<dbReference type="AlphaFoldDB" id="A0A2S9V5R1"/>
<proteinExistence type="predicted"/>
<dbReference type="SUPFAM" id="SSF110087">
    <property type="entry name" value="DR1885-like metal-binding protein"/>
    <property type="match status" value="1"/>
</dbReference>
<protein>
    <recommendedName>
        <fullName evidence="3">Copper chaperone PCu(A)C</fullName>
    </recommendedName>
</protein>
<comment type="caution">
    <text evidence="1">The sequence shown here is derived from an EMBL/GenBank/DDBJ whole genome shotgun (WGS) entry which is preliminary data.</text>
</comment>
<dbReference type="InterPro" id="IPR058248">
    <property type="entry name" value="Lxx211020-like"/>
</dbReference>
<gene>
    <name evidence="1" type="ORF">C6Y40_19965</name>
</gene>
<reference evidence="2" key="1">
    <citation type="journal article" date="2020" name="Int. J. Syst. Evol. Microbiol.">
        <title>Alteromonas alba sp. nov., a marine bacterium isolated from the seawater of the West Pacific Ocean.</title>
        <authorList>
            <person name="Sun C."/>
            <person name="Wu Y.-H."/>
            <person name="Xamxidin M."/>
            <person name="Cheng H."/>
            <person name="Xu X.-W."/>
        </authorList>
    </citation>
    <scope>NUCLEOTIDE SEQUENCE [LARGE SCALE GENOMIC DNA]</scope>
    <source>
        <strain evidence="2">190</strain>
    </source>
</reference>
<evidence type="ECO:0008006" key="3">
    <source>
        <dbReference type="Google" id="ProtNLM"/>
    </source>
</evidence>